<dbReference type="InterPro" id="IPR000086">
    <property type="entry name" value="NUDIX_hydrolase_dom"/>
</dbReference>
<evidence type="ECO:0000313" key="4">
    <source>
        <dbReference type="EMBL" id="AKM82610.1"/>
    </source>
</evidence>
<protein>
    <submittedName>
        <fullName evidence="4">ADP-ribose pyrophosphatase</fullName>
    </submittedName>
</protein>
<sequence>MKLLKTISNKDFDLPVVKEEGRMPRIREAARAVLMDNDYKIALLFVSKKDYHKLPGGGLEEDENISQALEREILEETGCKAEVMTEIGEVEENRENFLLNQKSYCFSAKLIGEKGEPDFTDSEKDEGFILKWVSVEEAIKLIHEDKPSDYQGRFIQVRDLTLLKEFQRQIELNG</sequence>
<evidence type="ECO:0000256" key="1">
    <source>
        <dbReference type="ARBA" id="ARBA00001946"/>
    </source>
</evidence>
<dbReference type="Gene3D" id="3.90.79.10">
    <property type="entry name" value="Nucleoside Triphosphate Pyrophosphohydrolase"/>
    <property type="match status" value="1"/>
</dbReference>
<dbReference type="PROSITE" id="PS51462">
    <property type="entry name" value="NUDIX"/>
    <property type="match status" value="1"/>
</dbReference>
<dbReference type="Proteomes" id="UP000035648">
    <property type="component" value="Chromosome"/>
</dbReference>
<feature type="domain" description="Nudix hydrolase" evidence="3">
    <location>
        <begin position="25"/>
        <end position="155"/>
    </location>
</feature>
<dbReference type="AlphaFoldDB" id="A0A0G4B4S4"/>
<accession>A0A0G4B4S4</accession>
<name>A0A0G4B4S4_9BACT</name>
<dbReference type="InterPro" id="IPR020084">
    <property type="entry name" value="NUDIX_hydrolase_CS"/>
</dbReference>
<reference evidence="4 5" key="1">
    <citation type="journal article" date="2015" name="Nature">
        <title>rRNA introns, odd ribosomes, and small enigmatic genomes across a large radiation of phyla.</title>
        <authorList>
            <person name="Brown C.T."/>
            <person name="Hug L.A."/>
            <person name="Thomas B.C."/>
            <person name="Sharon I."/>
            <person name="Castelle C.J."/>
            <person name="Singh A."/>
            <person name="Wilkins M.J."/>
            <person name="Williams K.H."/>
            <person name="Banfield J.F."/>
        </authorList>
    </citation>
    <scope>NUCLEOTIDE SEQUENCE [LARGE SCALE GENOMIC DNA]</scope>
</reference>
<dbReference type="SUPFAM" id="SSF55811">
    <property type="entry name" value="Nudix"/>
    <property type="match status" value="1"/>
</dbReference>
<dbReference type="Pfam" id="PF00293">
    <property type="entry name" value="NUDIX"/>
    <property type="match status" value="1"/>
</dbReference>
<comment type="cofactor">
    <cofactor evidence="1">
        <name>Mg(2+)</name>
        <dbReference type="ChEBI" id="CHEBI:18420"/>
    </cofactor>
</comment>
<dbReference type="EMBL" id="CP011213">
    <property type="protein sequence ID" value="AKM82610.1"/>
    <property type="molecule type" value="Genomic_DNA"/>
</dbReference>
<proteinExistence type="predicted"/>
<evidence type="ECO:0000256" key="2">
    <source>
        <dbReference type="ARBA" id="ARBA00022801"/>
    </source>
</evidence>
<gene>
    <name evidence="4" type="ORF">UT28_C0001G0832</name>
</gene>
<organism evidence="4 5">
    <name type="scientific">Berkelbacteria bacterium GW2011_GWE1_39_12</name>
    <dbReference type="NCBI Taxonomy" id="1618337"/>
    <lineage>
        <taxon>Bacteria</taxon>
        <taxon>Candidatus Berkelbacteria</taxon>
    </lineage>
</organism>
<dbReference type="PROSITE" id="PS00893">
    <property type="entry name" value="NUDIX_BOX"/>
    <property type="match status" value="1"/>
</dbReference>
<evidence type="ECO:0000259" key="3">
    <source>
        <dbReference type="PROSITE" id="PS51462"/>
    </source>
</evidence>
<evidence type="ECO:0000313" key="5">
    <source>
        <dbReference type="Proteomes" id="UP000035648"/>
    </source>
</evidence>
<dbReference type="InterPro" id="IPR015797">
    <property type="entry name" value="NUDIX_hydrolase-like_dom_sf"/>
</dbReference>
<keyword evidence="2" id="KW-0378">Hydrolase</keyword>
<dbReference type="PANTHER" id="PTHR43046:SF2">
    <property type="entry name" value="8-OXO-DGTP DIPHOSPHATASE-RELATED"/>
    <property type="match status" value="1"/>
</dbReference>
<dbReference type="GO" id="GO:0016787">
    <property type="term" value="F:hydrolase activity"/>
    <property type="evidence" value="ECO:0007669"/>
    <property type="project" value="UniProtKB-KW"/>
</dbReference>
<dbReference type="PANTHER" id="PTHR43046">
    <property type="entry name" value="GDP-MANNOSE MANNOSYL HYDROLASE"/>
    <property type="match status" value="1"/>
</dbReference>
<dbReference type="STRING" id="1618337.UT28_C0001G0832"/>
<dbReference type="KEGG" id="bbgw:UT28_C0001G0832"/>